<comment type="caution">
    <text evidence="4">The sequence shown here is derived from an EMBL/GenBank/DDBJ whole genome shotgun (WGS) entry which is preliminary data.</text>
</comment>
<dbReference type="GO" id="GO:0042981">
    <property type="term" value="P:regulation of apoptotic process"/>
    <property type="evidence" value="ECO:0007669"/>
    <property type="project" value="InterPro"/>
</dbReference>
<evidence type="ECO:0000256" key="2">
    <source>
        <dbReference type="SAM" id="MobiDB-lite"/>
    </source>
</evidence>
<organism evidence="4 5">
    <name type="scientific">Mytilus edulis</name>
    <name type="common">Blue mussel</name>
    <dbReference type="NCBI Taxonomy" id="6550"/>
    <lineage>
        <taxon>Eukaryota</taxon>
        <taxon>Metazoa</taxon>
        <taxon>Spiralia</taxon>
        <taxon>Lophotrochozoa</taxon>
        <taxon>Mollusca</taxon>
        <taxon>Bivalvia</taxon>
        <taxon>Autobranchia</taxon>
        <taxon>Pteriomorphia</taxon>
        <taxon>Mytilida</taxon>
        <taxon>Mytiloidea</taxon>
        <taxon>Mytilidae</taxon>
        <taxon>Mytilinae</taxon>
        <taxon>Mytilus</taxon>
    </lineage>
</organism>
<evidence type="ECO:0000313" key="5">
    <source>
        <dbReference type="Proteomes" id="UP000683360"/>
    </source>
</evidence>
<keyword evidence="5" id="KW-1185">Reference proteome</keyword>
<dbReference type="GO" id="GO:0005737">
    <property type="term" value="C:cytoplasm"/>
    <property type="evidence" value="ECO:0007669"/>
    <property type="project" value="TreeGrafter"/>
</dbReference>
<dbReference type="CDD" id="cd01671">
    <property type="entry name" value="CARD"/>
    <property type="match status" value="1"/>
</dbReference>
<dbReference type="Gene3D" id="1.10.533.10">
    <property type="entry name" value="Death Domain, Fas"/>
    <property type="match status" value="1"/>
</dbReference>
<reference evidence="4" key="1">
    <citation type="submission" date="2021-03" db="EMBL/GenBank/DDBJ databases">
        <authorList>
            <person name="Bekaert M."/>
        </authorList>
    </citation>
    <scope>NUCLEOTIDE SEQUENCE</scope>
</reference>
<dbReference type="InterPro" id="IPR001315">
    <property type="entry name" value="CARD"/>
</dbReference>
<dbReference type="EMBL" id="CAJPWZ010000882">
    <property type="protein sequence ID" value="CAG2202249.1"/>
    <property type="molecule type" value="Genomic_DNA"/>
</dbReference>
<dbReference type="PROSITE" id="PS50209">
    <property type="entry name" value="CARD"/>
    <property type="match status" value="1"/>
</dbReference>
<evidence type="ECO:0000256" key="1">
    <source>
        <dbReference type="SAM" id="Coils"/>
    </source>
</evidence>
<feature type="compositionally biased region" description="Polar residues" evidence="2">
    <location>
        <begin position="1764"/>
        <end position="1781"/>
    </location>
</feature>
<dbReference type="InterPro" id="IPR011990">
    <property type="entry name" value="TPR-like_helical_dom_sf"/>
</dbReference>
<feature type="region of interest" description="Disordered" evidence="2">
    <location>
        <begin position="1747"/>
        <end position="1781"/>
    </location>
</feature>
<dbReference type="SUPFAM" id="SSF47986">
    <property type="entry name" value="DEATH domain"/>
    <property type="match status" value="1"/>
</dbReference>
<dbReference type="Gene3D" id="1.25.40.10">
    <property type="entry name" value="Tetratricopeptide repeat domain"/>
    <property type="match status" value="1"/>
</dbReference>
<accession>A0A8S3R5V3</accession>
<dbReference type="InterPro" id="IPR011029">
    <property type="entry name" value="DEATH-like_dom_sf"/>
</dbReference>
<dbReference type="Pfam" id="PF00619">
    <property type="entry name" value="CARD"/>
    <property type="match status" value="1"/>
</dbReference>
<gene>
    <name evidence="4" type="ORF">MEDL_16789</name>
</gene>
<sequence>MEPRHRQILETSQQYLCDNIIPECIVDTLVQDGIMSLHDIERINYEKDKIKKVMKILQIVKEHPKGYDIFLKSIKDNEMEFVYEQLQSTKIDENALKKDEDWSNKKIYEVLKMNFCYGEGETTYLGSIVDDLKYEFKIMGESYFVNRNYIQRQVLQTFPKSQQTKHKKRGVGFKNLQRICRDGSEHEDNKYSLQNPKDCCNLVESLPLKEDDLKPQTKSISELSPAELVALISPRYDEHNLPKETSNYIITGQITGKHFTRLRNEYMKAPFPTFTEGDKLSLMILRDDLCEEEKNRIKDESSSDVKTLEDASFDKLKQEHYRERFHKFDTDTIPTDCYRQNAIVQSSMTERPGNLLEPVHYFSNITSDTQNLYASIAAEVIPFAAACLNERTNGTLHFGINPRSHNIQMEGVVKGLCLSRHECIRLINSKILQQFYNDQHTLVFKCIRPPKFIDVSSKDATVQTYVLEVDIVPKFDLVGEEAFFVKETSGHPVLYLFNENGISPQHITEDRVRTYITKNRSLLSECRKKEENMPKGIPLKEDLRQKMLYLLGANNDHMPKDSCPLVFLSPMDPSRCTDDELHNFEFLIELDPSAFFDFDFSKDRKGVNYYLETCKNQALNTLTTDNFCPQSFEQYSTKENTFNWVEEMRQSKLKPWIFCNGYEAMSKSQMSKKEWKFSSSKGFKEAIRFYRGEIPVGRALVIFLLCSNQYDVLLEAAEEVILNFKNEWVVIAENHAITDQWFAELIRRETIDKEEMEKRSVIGMNWGHVNQTIKQISSPQRSHCCEIPTSIGVYCHLPEKKRNELHDLDILSRNECDDPAFLKDTVKLEEKQIKVAEDYYHGAAISWWNFWFSDHVVKRDVHQKLEIMLRDALDGKNTDDENRIGLVKIYHQPGSGGTTTAKHALWDLRLQYRCCVVKQITTTEQTVDQIIELRNFDEKDDPKPLLLLIDNGEEDKISDLFSILQNKAKIAARRSNSEIKVFCVLLLCIRRAIIPTQLDQGSIALKHFLSQKELFWFQTKRKSLNENYNDQKGIHPKYLISFNILTENFNQKYIRSTAKEFVEAVDDLDERRLLKYLSLLQMFDSDCPPLPTSAFDPIMISYKKGSKLTYGLVRNHGRHIFNSWDTKISDTLQLLLNISSRAGLAKQLSGLSIIHPLFAKEIFSCFKLQPQCTSQIVLEFLNSPLFSSCNMSSNEVLRVVQNMMKKREENEMSIKMKFSRLIMKVLEEENDLKAAEILIKVFQMTKDAMVCQQIARLYIHCQNWESAVKYARTATEIKPQNSFLWDTYGQVYMKQLLAKYLTISQSCDTSSSSMNATDVINAIDIAKMGIEKFQKEQELSEYETSRTYNDAGYYGELRMIILLLDMLRTLGCPKELLRKYLTVPTCLPPEMSYLNQVSVEFLKGLEENAEVTLRTIEEKLTQLKDGTYNSVHVFVNPMIIQNAVGNIKFNLNTYFGEEGALIRADVPEREKADLRRRYIRSIGGTSLFNYLRIDDAKDLYRILDMLLQNVLSDNLEIFDIVNLITVVIALKIKKQKHTKISYNELVRLSRKCYEKVMSSKERRQHLEAYMYLVLFNWPTESRSKDIICSIDQLRDATKRWKEAFYENHPMLKERPNKSHGKRDTTIFFLGKGIEMDTIVHYDELGDPHNRRFIKGDKIWETPDFVTKLLRIQGTLIKEGTEVSCNITPLTGGLTPFVVPTSLQIVNRSLWQKKIYFLLGFGWAGIKAYDVRQSLPSNVHHTISEVGNDVHPSLSSEEHHMTAEVGSSNSNPQTSSGRKQTIKITTHDEFIEKIDKVRKELDQIRESIKKEKKGKRVNKIQKKEEELKKELKNLLQTREDFFGN</sequence>
<protein>
    <submittedName>
        <fullName evidence="4">SAMD9</fullName>
    </submittedName>
</protein>
<evidence type="ECO:0000313" key="4">
    <source>
        <dbReference type="EMBL" id="CAG2202249.1"/>
    </source>
</evidence>
<dbReference type="PANTHER" id="PTHR16155">
    <property type="entry name" value="DED DOMAIN-CONTAINING PROTEIN"/>
    <property type="match status" value="1"/>
</dbReference>
<proteinExistence type="predicted"/>
<evidence type="ECO:0000259" key="3">
    <source>
        <dbReference type="PROSITE" id="PS50209"/>
    </source>
</evidence>
<dbReference type="OrthoDB" id="6127728at2759"/>
<dbReference type="SUPFAM" id="SSF48452">
    <property type="entry name" value="TPR-like"/>
    <property type="match status" value="1"/>
</dbReference>
<name>A0A8S3R5V3_MYTED</name>
<dbReference type="Proteomes" id="UP000683360">
    <property type="component" value="Unassembled WGS sequence"/>
</dbReference>
<feature type="coiled-coil region" evidence="1">
    <location>
        <begin position="1786"/>
        <end position="1839"/>
    </location>
</feature>
<keyword evidence="1" id="KW-0175">Coiled coil</keyword>
<dbReference type="PANTHER" id="PTHR16155:SF19">
    <property type="entry name" value="DED DOMAIN-CONTAINING PROTEIN"/>
    <property type="match status" value="1"/>
</dbReference>
<feature type="domain" description="CARD" evidence="3">
    <location>
        <begin position="1"/>
        <end position="89"/>
    </location>
</feature>